<dbReference type="OrthoDB" id="1694171at2"/>
<dbReference type="EMBL" id="FNNF01000040">
    <property type="protein sequence ID" value="SDW72339.1"/>
    <property type="molecule type" value="Genomic_DNA"/>
</dbReference>
<dbReference type="RefSeq" id="WP_029071327.1">
    <property type="nucleotide sequence ID" value="NZ_FNGT01000038.1"/>
</dbReference>
<evidence type="ECO:0000256" key="3">
    <source>
        <dbReference type="ARBA" id="ARBA00022692"/>
    </source>
</evidence>
<proteinExistence type="predicted"/>
<evidence type="ECO:0000259" key="7">
    <source>
        <dbReference type="Pfam" id="PF02687"/>
    </source>
</evidence>
<dbReference type="InterPro" id="IPR003838">
    <property type="entry name" value="ABC3_permease_C"/>
</dbReference>
<evidence type="ECO:0000256" key="1">
    <source>
        <dbReference type="ARBA" id="ARBA00004651"/>
    </source>
</evidence>
<protein>
    <submittedName>
        <fullName evidence="8">FtsX-like permease family protein</fullName>
    </submittedName>
</protein>
<feature type="transmembrane region" description="Helical" evidence="6">
    <location>
        <begin position="562"/>
        <end position="585"/>
    </location>
</feature>
<evidence type="ECO:0000256" key="4">
    <source>
        <dbReference type="ARBA" id="ARBA00022989"/>
    </source>
</evidence>
<reference evidence="8 9" key="1">
    <citation type="submission" date="2016-10" db="EMBL/GenBank/DDBJ databases">
        <authorList>
            <person name="de Groot N.N."/>
        </authorList>
    </citation>
    <scope>NUCLEOTIDE SEQUENCE [LARGE SCALE GENOMIC DNA]</scope>
    <source>
        <strain evidence="8 9">S3b</strain>
    </source>
</reference>
<accession>A0A1H2VWV7</accession>
<feature type="transmembrane region" description="Helical" evidence="6">
    <location>
        <begin position="194"/>
        <end position="214"/>
    </location>
</feature>
<evidence type="ECO:0000313" key="9">
    <source>
        <dbReference type="Proteomes" id="UP000182429"/>
    </source>
</evidence>
<feature type="transmembrane region" description="Helical" evidence="6">
    <location>
        <begin position="475"/>
        <end position="499"/>
    </location>
</feature>
<feature type="transmembrane region" description="Helical" evidence="6">
    <location>
        <begin position="54"/>
        <end position="76"/>
    </location>
</feature>
<organism evidence="8 9">
    <name type="scientific">Kandleria vitulina</name>
    <dbReference type="NCBI Taxonomy" id="1630"/>
    <lineage>
        <taxon>Bacteria</taxon>
        <taxon>Bacillati</taxon>
        <taxon>Bacillota</taxon>
        <taxon>Erysipelotrichia</taxon>
        <taxon>Erysipelotrichales</taxon>
        <taxon>Coprobacillaceae</taxon>
        <taxon>Kandleria</taxon>
    </lineage>
</organism>
<dbReference type="eggNOG" id="COG0577">
    <property type="taxonomic scope" value="Bacteria"/>
</dbReference>
<feature type="domain" description="ABC3 transporter permease C-terminal" evidence="7">
    <location>
        <begin position="476"/>
        <end position="588"/>
    </location>
</feature>
<feature type="transmembrane region" description="Helical" evidence="6">
    <location>
        <begin position="526"/>
        <end position="547"/>
    </location>
</feature>
<keyword evidence="3 6" id="KW-0812">Transmembrane</keyword>
<keyword evidence="4 6" id="KW-1133">Transmembrane helix</keyword>
<evidence type="ECO:0000256" key="2">
    <source>
        <dbReference type="ARBA" id="ARBA00022475"/>
    </source>
</evidence>
<name>A0A1H2VWV7_9FIRM</name>
<sequence>MSVFKELGRKYYAIHKQMLLPFRIIYAFGGCLNIVSVLSFAYIERHPSFVFSSYKLFIFIAFVTINVLFSCLFLNLKSLWCGDEIRQLRSVGMTIEEVGSVYTFETLQAIKSLMRLLLPVGTLMISIYGLALIKNFMSFLKMLVLYYGLSFGILLIMIIDLNIIIKDPKEKSFQPKHQTKSLILRNNISHFGKINAVFILLLVGIVGSSSVLTFERSLSVKKFMNATLKCDYAVTKVDPLIVPSFDSDEPLSKKEILTENQVNTIKHNSTYQEGGEIHCCLDKSVGLNTKKLPHKSPVTGDVYPSIGKNTYSFNLYGCDFYVLRKMKILSGHIDEQKLKTGRYIIYALDYDRHTLLDYDGVNHPTKRYFNVGDDVTITKHAKKFKYKIMAIALMNPTVSEYRNVDNYGTEVSFYLPLNAYKRISHDQPRRLIFNTKGKTDKLRSYLSSQHLFVTSNQSVKNYIHRGNDFYESIGLIAYLIFFLIGMLYFAAFLAVDIYAHRNDIAILRSLGMTQSQLHHYLTRQNITYSSIVLGGITLIYFCVNHMLRVSFHHTVILSYTPVYWPICLAILLTFISNFIVTIYSIKKIDINRIKK</sequence>
<evidence type="ECO:0000256" key="5">
    <source>
        <dbReference type="ARBA" id="ARBA00023136"/>
    </source>
</evidence>
<feature type="transmembrane region" description="Helical" evidence="6">
    <location>
        <begin position="145"/>
        <end position="165"/>
    </location>
</feature>
<keyword evidence="2" id="KW-1003">Cell membrane</keyword>
<dbReference type="GO" id="GO:0005886">
    <property type="term" value="C:plasma membrane"/>
    <property type="evidence" value="ECO:0007669"/>
    <property type="project" value="UniProtKB-SubCell"/>
</dbReference>
<dbReference type="Proteomes" id="UP000182429">
    <property type="component" value="Unassembled WGS sequence"/>
</dbReference>
<keyword evidence="5 6" id="KW-0472">Membrane</keyword>
<evidence type="ECO:0000256" key="6">
    <source>
        <dbReference type="SAM" id="Phobius"/>
    </source>
</evidence>
<dbReference type="Pfam" id="PF02687">
    <property type="entry name" value="FtsX"/>
    <property type="match status" value="1"/>
</dbReference>
<evidence type="ECO:0000313" key="8">
    <source>
        <dbReference type="EMBL" id="SDW72339.1"/>
    </source>
</evidence>
<feature type="transmembrane region" description="Helical" evidence="6">
    <location>
        <begin position="20"/>
        <end position="42"/>
    </location>
</feature>
<comment type="subcellular location">
    <subcellularLocation>
        <location evidence="1">Cell membrane</location>
        <topology evidence="1">Multi-pass membrane protein</topology>
    </subcellularLocation>
</comment>
<dbReference type="AlphaFoldDB" id="A0A1H2VWV7"/>
<feature type="transmembrane region" description="Helical" evidence="6">
    <location>
        <begin position="116"/>
        <end position="133"/>
    </location>
</feature>
<dbReference type="STRING" id="1630.SAMN05216514_1314"/>
<gene>
    <name evidence="8" type="ORF">SAMN04487759_1404</name>
</gene>